<dbReference type="NCBIfam" id="TIGR04256">
    <property type="entry name" value="GxxExxY"/>
    <property type="match status" value="1"/>
</dbReference>
<organism evidence="1 2">
    <name type="scientific">Candidatus Nealsonbacteria bacterium CG18_big_fil_WC_8_21_14_2_50_37_10</name>
    <dbReference type="NCBI Taxonomy" id="1974717"/>
    <lineage>
        <taxon>Bacteria</taxon>
        <taxon>Candidatus Nealsoniibacteriota</taxon>
    </lineage>
</organism>
<evidence type="ECO:0000313" key="1">
    <source>
        <dbReference type="EMBL" id="PIQ07136.1"/>
    </source>
</evidence>
<dbReference type="InterPro" id="IPR026350">
    <property type="entry name" value="GxxExxY"/>
</dbReference>
<comment type="caution">
    <text evidence="1">The sequence shown here is derived from an EMBL/GenBank/DDBJ whole genome shotgun (WGS) entry which is preliminary data.</text>
</comment>
<dbReference type="AlphaFoldDB" id="A0A2H0FKA5"/>
<evidence type="ECO:0000313" key="2">
    <source>
        <dbReference type="Proteomes" id="UP000230778"/>
    </source>
</evidence>
<name>A0A2H0FKA5_9BACT</name>
<protein>
    <submittedName>
        <fullName evidence="1">GxxExxY protein</fullName>
    </submittedName>
</protein>
<dbReference type="Proteomes" id="UP000230778">
    <property type="component" value="Unassembled WGS sequence"/>
</dbReference>
<accession>A0A2H0FKA5</accession>
<sequence>MRKLLRRKDLIYPELSYTVIGVLFEVYNNLGPGHKEKYYQKAMAVSLKETGLSFKEQVYSPIIFKERNIGEYYLDFLIENKIVLEIKSGEKFLKQNISQIYSYLKIENLKLGILANFTKEGLKFKRIVNI</sequence>
<proteinExistence type="predicted"/>
<dbReference type="EMBL" id="PCUC01000064">
    <property type="protein sequence ID" value="PIQ07136.1"/>
    <property type="molecule type" value="Genomic_DNA"/>
</dbReference>
<reference evidence="1 2" key="1">
    <citation type="submission" date="2017-09" db="EMBL/GenBank/DDBJ databases">
        <title>Depth-based differentiation of microbial function through sediment-hosted aquifers and enrichment of novel symbionts in the deep terrestrial subsurface.</title>
        <authorList>
            <person name="Probst A.J."/>
            <person name="Ladd B."/>
            <person name="Jarett J.K."/>
            <person name="Geller-Mcgrath D.E."/>
            <person name="Sieber C.M."/>
            <person name="Emerson J.B."/>
            <person name="Anantharaman K."/>
            <person name="Thomas B.C."/>
            <person name="Malmstrom R."/>
            <person name="Stieglmeier M."/>
            <person name="Klingl A."/>
            <person name="Woyke T."/>
            <person name="Ryan C.M."/>
            <person name="Banfield J.F."/>
        </authorList>
    </citation>
    <scope>NUCLEOTIDE SEQUENCE [LARGE SCALE GENOMIC DNA]</scope>
    <source>
        <strain evidence="1">CG18_big_fil_WC_8_21_14_2_50_37_10</strain>
    </source>
</reference>
<gene>
    <name evidence="1" type="ORF">COW72_01225</name>
</gene>
<dbReference type="Pfam" id="PF13366">
    <property type="entry name" value="PDDEXK_3"/>
    <property type="match status" value="1"/>
</dbReference>